<dbReference type="PANTHER" id="PTHR43056:SF10">
    <property type="entry name" value="COCE_NOND FAMILY, PUTATIVE (AFU_ORTHOLOGUE AFUA_7G00600)-RELATED"/>
    <property type="match status" value="1"/>
</dbReference>
<dbReference type="PANTHER" id="PTHR43056">
    <property type="entry name" value="PEPTIDASE S9 PROLYL OLIGOPEPTIDASE"/>
    <property type="match status" value="1"/>
</dbReference>
<dbReference type="Gene3D" id="3.40.50.1820">
    <property type="entry name" value="alpha/beta hydrolase"/>
    <property type="match status" value="2"/>
</dbReference>
<dbReference type="InterPro" id="IPR000383">
    <property type="entry name" value="Xaa-Pro-like_dom"/>
</dbReference>
<protein>
    <submittedName>
        <fullName evidence="4">Acyl esterase</fullName>
    </submittedName>
</protein>
<reference evidence="4" key="1">
    <citation type="submission" date="2020-10" db="EMBL/GenBank/DDBJ databases">
        <title>Sequencing the genomes of 1000 actinobacteria strains.</title>
        <authorList>
            <person name="Klenk H.-P."/>
        </authorList>
    </citation>
    <scope>NUCLEOTIDE SEQUENCE</scope>
    <source>
        <strain evidence="4">DSM 45354</strain>
    </source>
</reference>
<comment type="caution">
    <text evidence="4">The sequence shown here is derived from an EMBL/GenBank/DDBJ whole genome shotgun (WGS) entry which is preliminary data.</text>
</comment>
<evidence type="ECO:0000313" key="4">
    <source>
        <dbReference type="EMBL" id="MBE1611023.1"/>
    </source>
</evidence>
<dbReference type="InterPro" id="IPR008979">
    <property type="entry name" value="Galactose-bd-like_sf"/>
</dbReference>
<sequence length="571" mass="59732">MNRAARILSLDTTVTTPDGAALATDVTVADDGQRHPVLLIRTPYGRASVRGMHDAIGLARLGFAVVTQDVRGRWDSGGAFSPFQSERADGAHTVDWCASQPWSNGAVAMAGASYNGFTQWLALAERPAALRVVAPSVAGPDIRSAVYEGGALQLGVFSSWTLGIGALGSNLDGDIRRASIGALDTWPASIDHDHDVLARISPNWGRWLSPDGSGPSGAVLAGAPGANPDGAAGRRASDGAVGADGVDGVDGAAFADADLWGPLDATPALAGGTDVAGYHLAGWHDLFCESTIRGYTLLAGAEEQTAKRQRLVVGPWSHATMLRRTTGQLDFGVTAQGDFNGLVEEQVAFAAAGMAGGDVPHGVRVYVMGANRWLDLDAWPPTRDTVTLHLAADGRLESSPPQTTGADHYRHDPTDPVPTSGGRTLHPVLPEAGPRDQRAVEERRDVLVYTGEVLPADLTVLGTVRAQLTFASSAPVTDVTVKLVDVHPDGAAMLVVDSIRRVRATPGSTSEVEVEVGSTAMTFAAGHRVRIEIASSNYPRFDLSPAADQTVRHGGRATSRIVLPTYAGSLR</sequence>
<name>A0A927N687_9ACTN</name>
<dbReference type="Gene3D" id="2.60.120.260">
    <property type="entry name" value="Galactose-binding domain-like"/>
    <property type="match status" value="1"/>
</dbReference>
<evidence type="ECO:0000256" key="1">
    <source>
        <dbReference type="ARBA" id="ARBA00022801"/>
    </source>
</evidence>
<dbReference type="SMART" id="SM00939">
    <property type="entry name" value="PepX_C"/>
    <property type="match status" value="1"/>
</dbReference>
<evidence type="ECO:0000259" key="3">
    <source>
        <dbReference type="SMART" id="SM00939"/>
    </source>
</evidence>
<dbReference type="Pfam" id="PF02129">
    <property type="entry name" value="Peptidase_S15"/>
    <property type="match status" value="1"/>
</dbReference>
<evidence type="ECO:0000256" key="2">
    <source>
        <dbReference type="SAM" id="MobiDB-lite"/>
    </source>
</evidence>
<feature type="region of interest" description="Disordered" evidence="2">
    <location>
        <begin position="395"/>
        <end position="431"/>
    </location>
</feature>
<proteinExistence type="predicted"/>
<feature type="region of interest" description="Disordered" evidence="2">
    <location>
        <begin position="216"/>
        <end position="237"/>
    </location>
</feature>
<keyword evidence="5" id="KW-1185">Reference proteome</keyword>
<dbReference type="EMBL" id="JADBEM010000001">
    <property type="protein sequence ID" value="MBE1611023.1"/>
    <property type="molecule type" value="Genomic_DNA"/>
</dbReference>
<accession>A0A927N687</accession>
<dbReference type="SUPFAM" id="SSF49785">
    <property type="entry name" value="Galactose-binding domain-like"/>
    <property type="match status" value="1"/>
</dbReference>
<feature type="domain" description="Xaa-Pro dipeptidyl-peptidase C-terminal" evidence="3">
    <location>
        <begin position="347"/>
        <end position="562"/>
    </location>
</feature>
<keyword evidence="1" id="KW-0378">Hydrolase</keyword>
<dbReference type="GO" id="GO:0008239">
    <property type="term" value="F:dipeptidyl-peptidase activity"/>
    <property type="evidence" value="ECO:0007669"/>
    <property type="project" value="InterPro"/>
</dbReference>
<dbReference type="AlphaFoldDB" id="A0A927N687"/>
<feature type="compositionally biased region" description="Low complexity" evidence="2">
    <location>
        <begin position="221"/>
        <end position="237"/>
    </location>
</feature>
<organism evidence="4 5">
    <name type="scientific">Actinopolymorpha pittospori</name>
    <dbReference type="NCBI Taxonomy" id="648752"/>
    <lineage>
        <taxon>Bacteria</taxon>
        <taxon>Bacillati</taxon>
        <taxon>Actinomycetota</taxon>
        <taxon>Actinomycetes</taxon>
        <taxon>Propionibacteriales</taxon>
        <taxon>Actinopolymorphaceae</taxon>
        <taxon>Actinopolymorpha</taxon>
    </lineage>
</organism>
<dbReference type="InterPro" id="IPR050585">
    <property type="entry name" value="Xaa-Pro_dipeptidyl-ppase/CocE"/>
</dbReference>
<dbReference type="NCBIfam" id="TIGR00976">
    <property type="entry name" value="CocE_NonD"/>
    <property type="match status" value="2"/>
</dbReference>
<dbReference type="Pfam" id="PF08530">
    <property type="entry name" value="PepX_C"/>
    <property type="match status" value="1"/>
</dbReference>
<dbReference type="InterPro" id="IPR005674">
    <property type="entry name" value="CocE/Ser_esterase"/>
</dbReference>
<dbReference type="RefSeq" id="WP_192754302.1">
    <property type="nucleotide sequence ID" value="NZ_BAABJL010000042.1"/>
</dbReference>
<dbReference type="InterPro" id="IPR013736">
    <property type="entry name" value="Xaa-Pro_dipept_C"/>
</dbReference>
<evidence type="ECO:0000313" key="5">
    <source>
        <dbReference type="Proteomes" id="UP000638648"/>
    </source>
</evidence>
<dbReference type="InterPro" id="IPR029058">
    <property type="entry name" value="AB_hydrolase_fold"/>
</dbReference>
<dbReference type="Proteomes" id="UP000638648">
    <property type="component" value="Unassembled WGS sequence"/>
</dbReference>
<gene>
    <name evidence="4" type="ORF">HEB94_007871</name>
</gene>
<dbReference type="SUPFAM" id="SSF53474">
    <property type="entry name" value="alpha/beta-Hydrolases"/>
    <property type="match status" value="1"/>
</dbReference>